<name>A0A542EBY2_9MICO</name>
<evidence type="ECO:0000313" key="2">
    <source>
        <dbReference type="EMBL" id="TQJ12786.1"/>
    </source>
</evidence>
<feature type="region of interest" description="Disordered" evidence="1">
    <location>
        <begin position="43"/>
        <end position="97"/>
    </location>
</feature>
<dbReference type="AlphaFoldDB" id="A0A542EBY2"/>
<dbReference type="Proteomes" id="UP000320806">
    <property type="component" value="Unassembled WGS sequence"/>
</dbReference>
<dbReference type="InterPro" id="IPR028037">
    <property type="entry name" value="Antitoxin_Rv0909/MT0933"/>
</dbReference>
<evidence type="ECO:0000313" key="3">
    <source>
        <dbReference type="Proteomes" id="UP000320806"/>
    </source>
</evidence>
<evidence type="ECO:0000256" key="1">
    <source>
        <dbReference type="SAM" id="MobiDB-lite"/>
    </source>
</evidence>
<accession>A0A542EBY2</accession>
<dbReference type="OrthoDB" id="4843846at2"/>
<protein>
    <submittedName>
        <fullName evidence="2">Antitoxin protein of toxin-antitoxin system</fullName>
    </submittedName>
</protein>
<dbReference type="RefSeq" id="WP_141927104.1">
    <property type="nucleotide sequence ID" value="NZ_BAABCI010000004.1"/>
</dbReference>
<feature type="compositionally biased region" description="Low complexity" evidence="1">
    <location>
        <begin position="80"/>
        <end position="97"/>
    </location>
</feature>
<comment type="caution">
    <text evidence="2">The sequence shown here is derived from an EMBL/GenBank/DDBJ whole genome shotgun (WGS) entry which is preliminary data.</text>
</comment>
<keyword evidence="3" id="KW-1185">Reference proteome</keyword>
<dbReference type="EMBL" id="VFMO01000001">
    <property type="protein sequence ID" value="TQJ12786.1"/>
    <property type="molecule type" value="Genomic_DNA"/>
</dbReference>
<organism evidence="2 3">
    <name type="scientific">Yimella lutea</name>
    <dbReference type="NCBI Taxonomy" id="587872"/>
    <lineage>
        <taxon>Bacteria</taxon>
        <taxon>Bacillati</taxon>
        <taxon>Actinomycetota</taxon>
        <taxon>Actinomycetes</taxon>
        <taxon>Micrococcales</taxon>
        <taxon>Dermacoccaceae</taxon>
        <taxon>Yimella</taxon>
    </lineage>
</organism>
<feature type="compositionally biased region" description="Low complexity" evidence="1">
    <location>
        <begin position="60"/>
        <end position="70"/>
    </location>
</feature>
<reference evidence="2 3" key="1">
    <citation type="submission" date="2019-06" db="EMBL/GenBank/DDBJ databases">
        <title>Sequencing the genomes of 1000 actinobacteria strains.</title>
        <authorList>
            <person name="Klenk H.-P."/>
        </authorList>
    </citation>
    <scope>NUCLEOTIDE SEQUENCE [LARGE SCALE GENOMIC DNA]</scope>
    <source>
        <strain evidence="2 3">DSM 19828</strain>
    </source>
</reference>
<proteinExistence type="predicted"/>
<gene>
    <name evidence="2" type="ORF">FB459_0151</name>
</gene>
<dbReference type="Pfam" id="PF14013">
    <property type="entry name" value="MT0933_antitox"/>
    <property type="match status" value="1"/>
</dbReference>
<sequence>MNFTSIIAKAKNYAAKNPDKVRDGIDKAEAAVNAKTGNKYAGKVRQGADALEDQLGVPDAPAQPQGGEQPPTTPAPQPNQPGTQAGTQPGTQPPAAG</sequence>